<dbReference type="SUPFAM" id="SSF52540">
    <property type="entry name" value="P-loop containing nucleoside triphosphate hydrolases"/>
    <property type="match status" value="1"/>
</dbReference>
<reference evidence="12 13" key="1">
    <citation type="submission" date="2016-10" db="EMBL/GenBank/DDBJ databases">
        <authorList>
            <person name="de Groot N.N."/>
        </authorList>
    </citation>
    <scope>NUCLEOTIDE SEQUENCE [LARGE SCALE GENOMIC DNA]</scope>
    <source>
        <strain evidence="12 13">ATCC 35958</strain>
    </source>
</reference>
<dbReference type="GO" id="GO:0003677">
    <property type="term" value="F:DNA binding"/>
    <property type="evidence" value="ECO:0007669"/>
    <property type="project" value="InterPro"/>
</dbReference>
<dbReference type="AlphaFoldDB" id="A0A1H9NPP8"/>
<keyword evidence="3 12" id="KW-0347">Helicase</keyword>
<keyword evidence="4" id="KW-0067">ATP-binding</keyword>
<evidence type="ECO:0000256" key="1">
    <source>
        <dbReference type="ARBA" id="ARBA00022741"/>
    </source>
</evidence>
<dbReference type="GO" id="GO:0005524">
    <property type="term" value="F:ATP binding"/>
    <property type="evidence" value="ECO:0007669"/>
    <property type="project" value="UniProtKB-KW"/>
</dbReference>
<dbReference type="Gene3D" id="3.40.50.300">
    <property type="entry name" value="P-loop containing nucleotide triphosphate hydrolases"/>
    <property type="match status" value="2"/>
</dbReference>
<evidence type="ECO:0000313" key="12">
    <source>
        <dbReference type="EMBL" id="SER37960.1"/>
    </source>
</evidence>
<evidence type="ECO:0000256" key="8">
    <source>
        <dbReference type="ARBA" id="ARBA00048988"/>
    </source>
</evidence>
<dbReference type="Pfam" id="PF13361">
    <property type="entry name" value="UvrD_C"/>
    <property type="match status" value="1"/>
</dbReference>
<dbReference type="EMBL" id="FOGD01000007">
    <property type="protein sequence ID" value="SER37960.1"/>
    <property type="molecule type" value="Genomic_DNA"/>
</dbReference>
<dbReference type="GO" id="GO:0016887">
    <property type="term" value="F:ATP hydrolysis activity"/>
    <property type="evidence" value="ECO:0007669"/>
    <property type="project" value="RHEA"/>
</dbReference>
<dbReference type="Proteomes" id="UP000199766">
    <property type="component" value="Unassembled WGS sequence"/>
</dbReference>
<dbReference type="PANTHER" id="PTHR11070">
    <property type="entry name" value="UVRD / RECB / PCRA DNA HELICASE FAMILY MEMBER"/>
    <property type="match status" value="1"/>
</dbReference>
<evidence type="ECO:0000259" key="11">
    <source>
        <dbReference type="Pfam" id="PF13361"/>
    </source>
</evidence>
<comment type="catalytic activity">
    <reaction evidence="8">
        <text>ATP + H2O = ADP + phosphate + H(+)</text>
        <dbReference type="Rhea" id="RHEA:13065"/>
        <dbReference type="ChEBI" id="CHEBI:15377"/>
        <dbReference type="ChEBI" id="CHEBI:15378"/>
        <dbReference type="ChEBI" id="CHEBI:30616"/>
        <dbReference type="ChEBI" id="CHEBI:43474"/>
        <dbReference type="ChEBI" id="CHEBI:456216"/>
        <dbReference type="EC" id="5.6.2.4"/>
    </reaction>
</comment>
<dbReference type="RefSeq" id="WP_091457683.1">
    <property type="nucleotide sequence ID" value="NZ_FOGD01000007.1"/>
</dbReference>
<evidence type="ECO:0000256" key="5">
    <source>
        <dbReference type="ARBA" id="ARBA00023235"/>
    </source>
</evidence>
<keyword evidence="13" id="KW-1185">Reference proteome</keyword>
<accession>A0A1H9NPP8</accession>
<evidence type="ECO:0000256" key="6">
    <source>
        <dbReference type="ARBA" id="ARBA00034617"/>
    </source>
</evidence>
<dbReference type="EC" id="5.6.2.4" evidence="7"/>
<dbReference type="OrthoDB" id="5318045at2"/>
<feature type="compositionally biased region" description="Polar residues" evidence="9">
    <location>
        <begin position="1"/>
        <end position="17"/>
    </location>
</feature>
<dbReference type="GO" id="GO:0000724">
    <property type="term" value="P:double-strand break repair via homologous recombination"/>
    <property type="evidence" value="ECO:0007669"/>
    <property type="project" value="TreeGrafter"/>
</dbReference>
<name>A0A1H9NPP8_9BURK</name>
<feature type="domain" description="UvrD-like helicase C-terminal" evidence="11">
    <location>
        <begin position="403"/>
        <end position="495"/>
    </location>
</feature>
<keyword evidence="2" id="KW-0378">Hydrolase</keyword>
<feature type="region of interest" description="Disordered" evidence="9">
    <location>
        <begin position="1"/>
        <end position="22"/>
    </location>
</feature>
<evidence type="ECO:0000256" key="2">
    <source>
        <dbReference type="ARBA" id="ARBA00022801"/>
    </source>
</evidence>
<dbReference type="InterPro" id="IPR000212">
    <property type="entry name" value="DNA_helicase_UvrD/REP"/>
</dbReference>
<evidence type="ECO:0000256" key="7">
    <source>
        <dbReference type="ARBA" id="ARBA00034808"/>
    </source>
</evidence>
<evidence type="ECO:0000313" key="13">
    <source>
        <dbReference type="Proteomes" id="UP000199766"/>
    </source>
</evidence>
<gene>
    <name evidence="12" type="ORF">SAMN02982919_02298</name>
</gene>
<proteinExistence type="predicted"/>
<keyword evidence="1" id="KW-0547">Nucleotide-binding</keyword>
<evidence type="ECO:0000256" key="3">
    <source>
        <dbReference type="ARBA" id="ARBA00022806"/>
    </source>
</evidence>
<dbReference type="GO" id="GO:0031297">
    <property type="term" value="P:replication fork processing"/>
    <property type="evidence" value="ECO:0007669"/>
    <property type="project" value="TreeGrafter"/>
</dbReference>
<feature type="domain" description="UvrD-like helicase ATP-binding" evidence="10">
    <location>
        <begin position="218"/>
        <end position="263"/>
    </location>
</feature>
<dbReference type="STRING" id="180197.SAMN02982919_02298"/>
<evidence type="ECO:0000259" key="10">
    <source>
        <dbReference type="Pfam" id="PF00580"/>
    </source>
</evidence>
<keyword evidence="5" id="KW-0413">Isomerase</keyword>
<sequence>MSYLQELSFSSQPQNTARRGVRSKVFQPDFSTPEPQQNLTAQQIALAYTPISGLVRANAYAGAGKTATLTVLAANNPNKRCVYLAYNKSAQQDAAARFGRNTRCTTVHGLAFASCGRKYDHKLGKIRAIDIIRQMGLSWDWGFASAIIDTIAAWCVSDWDDFPTMACTINGPMYGNPRDLIEVADVAKLVWARMCNENDPMPMSHDGYLKLHQLSKPRINCDLLMLDEAQDTNPVTWAIVRSQTCPIVIVGDRYQSIYKFRGAINAMDAVTPDQEFPLTQSFRFGERVARIASELLCAYYDETVPVEGLGPDTLIAPPPPGASHAVLARTNAIIFHHAAQCLRSGSKLGFVGGVNAYGFEKLLDAYNLSVNRHDMVRDSFIRDFDKFSDFEKYATDSGDMEAKRQVEIVKTYGASLQTIIPEIQLSAQTDLSKAEVVLATAHRSKGMTVDHVVLAEDFPAIVCDEGMLFDEENLDRQEVNLLYVALTRARKTIKINQTTQDFVFACGASSVLKK</sequence>
<dbReference type="Pfam" id="PF00580">
    <property type="entry name" value="UvrD-helicase"/>
    <property type="match status" value="1"/>
</dbReference>
<organism evidence="12 13">
    <name type="scientific">Giesbergeria anulus</name>
    <dbReference type="NCBI Taxonomy" id="180197"/>
    <lineage>
        <taxon>Bacteria</taxon>
        <taxon>Pseudomonadati</taxon>
        <taxon>Pseudomonadota</taxon>
        <taxon>Betaproteobacteria</taxon>
        <taxon>Burkholderiales</taxon>
        <taxon>Comamonadaceae</taxon>
        <taxon>Giesbergeria</taxon>
    </lineage>
</organism>
<evidence type="ECO:0000256" key="9">
    <source>
        <dbReference type="SAM" id="MobiDB-lite"/>
    </source>
</evidence>
<dbReference type="InterPro" id="IPR014017">
    <property type="entry name" value="DNA_helicase_UvrD-like_C"/>
</dbReference>
<protein>
    <recommendedName>
        <fullName evidence="7">DNA 3'-5' helicase</fullName>
        <ecNumber evidence="7">5.6.2.4</ecNumber>
    </recommendedName>
</protein>
<comment type="catalytic activity">
    <reaction evidence="6">
        <text>Couples ATP hydrolysis with the unwinding of duplex DNA by translocating in the 3'-5' direction.</text>
        <dbReference type="EC" id="5.6.2.4"/>
    </reaction>
</comment>
<dbReference type="InterPro" id="IPR014016">
    <property type="entry name" value="UvrD-like_ATP-bd"/>
</dbReference>
<dbReference type="GO" id="GO:0043138">
    <property type="term" value="F:3'-5' DNA helicase activity"/>
    <property type="evidence" value="ECO:0007669"/>
    <property type="project" value="UniProtKB-EC"/>
</dbReference>
<dbReference type="InterPro" id="IPR027417">
    <property type="entry name" value="P-loop_NTPase"/>
</dbReference>
<evidence type="ECO:0000256" key="4">
    <source>
        <dbReference type="ARBA" id="ARBA00022840"/>
    </source>
</evidence>
<dbReference type="PANTHER" id="PTHR11070:SF30">
    <property type="entry name" value="F-BOX DNA HELICASE 1"/>
    <property type="match status" value="1"/>
</dbReference>